<sequence length="492" mass="52469">MTQLFRNDEACEFFYNITLTAKQRVIIDELVQMNSEMVGSKPFGYLLYDNNTFPVLTGLNRDFFAENYMAILQAMQTAGTYDSYTLVIEQVVGNGVGIQYSSPRPRHLVINIYNVESYQSRLITPSNLWLVTPSNFGLLVPQPVSEFKLAQLTKILEVLANPSGTYLEITFIEPILPNAVTISGVPASVFRGDTGMLSATVTYSDGNSSTTAEDSGIVTWSSSDESILTIDSSGNFTALDAGSVTATALATSTDPAYGNNISGDATFDISPVVPSSIVVSSFPDTVFADDTGTLTATVTYVDDHVISTSDNPSVVQWTSSNESILTIDSNGAYRAIAGGDVTVTALAVSEDETYDDSVFQTITKTIIAVVPTAVSITTPVLELAVGDTGRTTASVTYNNGIAVSSTDNPSVVNWSSSDSTKASIDANGYYSALAKSDEVTFTATSSENATLSNGATFKITDFDYTKTKLITPSNLWLITPANEGIAVPLETK</sequence>
<accession>A0AA46L7E5</accession>
<protein>
    <recommendedName>
        <fullName evidence="1">BIG2 domain-containing protein</fullName>
    </recommendedName>
</protein>
<dbReference type="InterPro" id="IPR003343">
    <property type="entry name" value="Big_2"/>
</dbReference>
<name>A0AA46L7E5_VIBPH</name>
<evidence type="ECO:0000313" key="2">
    <source>
        <dbReference type="EMBL" id="TXN16335.1"/>
    </source>
</evidence>
<dbReference type="Gene3D" id="2.60.40.1080">
    <property type="match status" value="3"/>
</dbReference>
<feature type="domain" description="BIG2" evidence="1">
    <location>
        <begin position="273"/>
        <end position="364"/>
    </location>
</feature>
<comment type="caution">
    <text evidence="2">The sequence shown here is derived from an EMBL/GenBank/DDBJ whole genome shotgun (WGS) entry which is preliminary data.</text>
</comment>
<dbReference type="SMART" id="SM00635">
    <property type="entry name" value="BID_2"/>
    <property type="match status" value="2"/>
</dbReference>
<dbReference type="RefSeq" id="WP_069540336.1">
    <property type="nucleotide sequence ID" value="NZ_JAQBLF010000001.1"/>
</dbReference>
<dbReference type="Proteomes" id="UP000321504">
    <property type="component" value="Unassembled WGS sequence"/>
</dbReference>
<gene>
    <name evidence="2" type="ORF">FVP01_10265</name>
</gene>
<dbReference type="EMBL" id="VRMQ01000002">
    <property type="protein sequence ID" value="TXN16335.1"/>
    <property type="molecule type" value="Genomic_DNA"/>
</dbReference>
<dbReference type="AlphaFoldDB" id="A0AA46L7E5"/>
<feature type="domain" description="BIG2" evidence="1">
    <location>
        <begin position="176"/>
        <end position="260"/>
    </location>
</feature>
<organism evidence="2 3">
    <name type="scientific">Vibrio parahaemolyticus</name>
    <dbReference type="NCBI Taxonomy" id="670"/>
    <lineage>
        <taxon>Bacteria</taxon>
        <taxon>Pseudomonadati</taxon>
        <taxon>Pseudomonadota</taxon>
        <taxon>Gammaproteobacteria</taxon>
        <taxon>Vibrionales</taxon>
        <taxon>Vibrionaceae</taxon>
        <taxon>Vibrio</taxon>
    </lineage>
</organism>
<evidence type="ECO:0000313" key="3">
    <source>
        <dbReference type="Proteomes" id="UP000321504"/>
    </source>
</evidence>
<dbReference type="InterPro" id="IPR008964">
    <property type="entry name" value="Invasin/intimin_cell_adhesion"/>
</dbReference>
<evidence type="ECO:0000259" key="1">
    <source>
        <dbReference type="SMART" id="SM00635"/>
    </source>
</evidence>
<proteinExistence type="predicted"/>
<reference evidence="2 3" key="1">
    <citation type="submission" date="2019-08" db="EMBL/GenBank/DDBJ databases">
        <title>Emerging of two pre-pandemic pathogenic O4:KUT lineages of Vibrio parahaemolyticus in coastal eastern China.</title>
        <authorList>
            <person name="Yu H."/>
        </authorList>
    </citation>
    <scope>NUCLEOTIDE SEQUENCE [LARGE SCALE GENOMIC DNA]</scope>
    <source>
        <strain evidence="2 3">HZ17-383</strain>
    </source>
</reference>
<dbReference type="SUPFAM" id="SSF49373">
    <property type="entry name" value="Invasin/intimin cell-adhesion fragments"/>
    <property type="match status" value="2"/>
</dbReference>
<dbReference type="Pfam" id="PF02368">
    <property type="entry name" value="Big_2"/>
    <property type="match status" value="1"/>
</dbReference>